<name>A0ABW0HZC8_9BACL</name>
<feature type="modified residue" description="4-aspartylphosphate" evidence="6">
    <location>
        <position position="55"/>
    </location>
</feature>
<dbReference type="PROSITE" id="PS50110">
    <property type="entry name" value="RESPONSE_REGULATORY"/>
    <property type="match status" value="1"/>
</dbReference>
<dbReference type="CDD" id="cd18159">
    <property type="entry name" value="REC_OmpR_NsrR-like"/>
    <property type="match status" value="1"/>
</dbReference>
<keyword evidence="4 7" id="KW-0238">DNA-binding</keyword>
<evidence type="ECO:0000256" key="1">
    <source>
        <dbReference type="ARBA" id="ARBA00022553"/>
    </source>
</evidence>
<dbReference type="Pfam" id="PF00072">
    <property type="entry name" value="Response_reg"/>
    <property type="match status" value="1"/>
</dbReference>
<dbReference type="EMBL" id="JBHSMI010000052">
    <property type="protein sequence ID" value="MFC5406303.1"/>
    <property type="molecule type" value="Genomic_DNA"/>
</dbReference>
<dbReference type="Gene3D" id="3.40.50.2300">
    <property type="match status" value="1"/>
</dbReference>
<keyword evidence="5" id="KW-0804">Transcription</keyword>
<dbReference type="SUPFAM" id="SSF52172">
    <property type="entry name" value="CheY-like"/>
    <property type="match status" value="1"/>
</dbReference>
<organism evidence="10 11">
    <name type="scientific">Cohnella soli</name>
    <dbReference type="NCBI Taxonomy" id="425005"/>
    <lineage>
        <taxon>Bacteria</taxon>
        <taxon>Bacillati</taxon>
        <taxon>Bacillota</taxon>
        <taxon>Bacilli</taxon>
        <taxon>Bacillales</taxon>
        <taxon>Paenibacillaceae</taxon>
        <taxon>Cohnella</taxon>
    </lineage>
</organism>
<dbReference type="InterPro" id="IPR001789">
    <property type="entry name" value="Sig_transdc_resp-reg_receiver"/>
</dbReference>
<keyword evidence="3" id="KW-0805">Transcription regulation</keyword>
<dbReference type="PANTHER" id="PTHR48111:SF31">
    <property type="entry name" value="TRANSCRIPTIONAL REGULATORY PROTEIN YXDJ"/>
    <property type="match status" value="1"/>
</dbReference>
<dbReference type="InterPro" id="IPR016032">
    <property type="entry name" value="Sig_transdc_resp-reg_C-effctor"/>
</dbReference>
<reference evidence="11" key="1">
    <citation type="journal article" date="2019" name="Int. J. Syst. Evol. Microbiol.">
        <title>The Global Catalogue of Microorganisms (GCM) 10K type strain sequencing project: providing services to taxonomists for standard genome sequencing and annotation.</title>
        <authorList>
            <consortium name="The Broad Institute Genomics Platform"/>
            <consortium name="The Broad Institute Genome Sequencing Center for Infectious Disease"/>
            <person name="Wu L."/>
            <person name="Ma J."/>
        </authorList>
    </citation>
    <scope>NUCLEOTIDE SEQUENCE [LARGE SCALE GENOMIC DNA]</scope>
    <source>
        <strain evidence="11">CGMCC 1.18575</strain>
    </source>
</reference>
<evidence type="ECO:0000259" key="8">
    <source>
        <dbReference type="PROSITE" id="PS50110"/>
    </source>
</evidence>
<evidence type="ECO:0000256" key="2">
    <source>
        <dbReference type="ARBA" id="ARBA00023012"/>
    </source>
</evidence>
<evidence type="ECO:0000313" key="11">
    <source>
        <dbReference type="Proteomes" id="UP001596113"/>
    </source>
</evidence>
<evidence type="ECO:0000256" key="7">
    <source>
        <dbReference type="PROSITE-ProRule" id="PRU01091"/>
    </source>
</evidence>
<dbReference type="Proteomes" id="UP001596113">
    <property type="component" value="Unassembled WGS sequence"/>
</dbReference>
<dbReference type="PROSITE" id="PS51755">
    <property type="entry name" value="OMPR_PHOB"/>
    <property type="match status" value="1"/>
</dbReference>
<feature type="domain" description="Response regulatory" evidence="8">
    <location>
        <begin position="6"/>
        <end position="119"/>
    </location>
</feature>
<proteinExistence type="predicted"/>
<evidence type="ECO:0000256" key="3">
    <source>
        <dbReference type="ARBA" id="ARBA00023015"/>
    </source>
</evidence>
<keyword evidence="1 6" id="KW-0597">Phosphoprotein</keyword>
<accession>A0ABW0HZC8</accession>
<dbReference type="InterPro" id="IPR011006">
    <property type="entry name" value="CheY-like_superfamily"/>
</dbReference>
<sequence length="242" mass="27871">MSTAQRIMICEDDPKLAAILKAAIEKYGYVAGVVEDFDRVLAYFQAFDPHLVLMDVNLPKFDGFYWCRQIRLQSKCQLLFISARSGEMDQVMALEYGGDDYITKPFHMEVVMAKIRSQLRRAYGEYANQNHAHERIVKLSGMAIYPERLEVELNGIRLPVTKKESDLLEALMAQHPRVVSREALLEKLWDDQAFVDENTLNVNITRLRKKLQEIGIENGIETVRGAGYRLQVTWNGEELERS</sequence>
<feature type="domain" description="OmpR/PhoB-type" evidence="9">
    <location>
        <begin position="134"/>
        <end position="232"/>
    </location>
</feature>
<dbReference type="RefSeq" id="WP_378138371.1">
    <property type="nucleotide sequence ID" value="NZ_JBHSMI010000052.1"/>
</dbReference>
<dbReference type="PANTHER" id="PTHR48111">
    <property type="entry name" value="REGULATOR OF RPOS"/>
    <property type="match status" value="1"/>
</dbReference>
<dbReference type="InterPro" id="IPR001867">
    <property type="entry name" value="OmpR/PhoB-type_DNA-bd"/>
</dbReference>
<gene>
    <name evidence="10" type="ORF">ACFPOF_26495</name>
</gene>
<evidence type="ECO:0000256" key="6">
    <source>
        <dbReference type="PROSITE-ProRule" id="PRU00169"/>
    </source>
</evidence>
<keyword evidence="11" id="KW-1185">Reference proteome</keyword>
<dbReference type="CDD" id="cd00383">
    <property type="entry name" value="trans_reg_C"/>
    <property type="match status" value="1"/>
</dbReference>
<keyword evidence="2" id="KW-0902">Two-component regulatory system</keyword>
<evidence type="ECO:0000256" key="5">
    <source>
        <dbReference type="ARBA" id="ARBA00023163"/>
    </source>
</evidence>
<dbReference type="Gene3D" id="1.10.10.10">
    <property type="entry name" value="Winged helix-like DNA-binding domain superfamily/Winged helix DNA-binding domain"/>
    <property type="match status" value="1"/>
</dbReference>
<comment type="caution">
    <text evidence="10">The sequence shown here is derived from an EMBL/GenBank/DDBJ whole genome shotgun (WGS) entry which is preliminary data.</text>
</comment>
<dbReference type="Pfam" id="PF00486">
    <property type="entry name" value="Trans_reg_C"/>
    <property type="match status" value="1"/>
</dbReference>
<dbReference type="SMART" id="SM00448">
    <property type="entry name" value="REC"/>
    <property type="match status" value="1"/>
</dbReference>
<evidence type="ECO:0000256" key="4">
    <source>
        <dbReference type="ARBA" id="ARBA00023125"/>
    </source>
</evidence>
<dbReference type="InterPro" id="IPR039420">
    <property type="entry name" value="WalR-like"/>
</dbReference>
<dbReference type="SUPFAM" id="SSF46894">
    <property type="entry name" value="C-terminal effector domain of the bipartite response regulators"/>
    <property type="match status" value="1"/>
</dbReference>
<evidence type="ECO:0000313" key="10">
    <source>
        <dbReference type="EMBL" id="MFC5406303.1"/>
    </source>
</evidence>
<dbReference type="Gene3D" id="6.10.250.690">
    <property type="match status" value="1"/>
</dbReference>
<evidence type="ECO:0000259" key="9">
    <source>
        <dbReference type="PROSITE" id="PS51755"/>
    </source>
</evidence>
<dbReference type="SMART" id="SM00862">
    <property type="entry name" value="Trans_reg_C"/>
    <property type="match status" value="1"/>
</dbReference>
<feature type="DNA-binding region" description="OmpR/PhoB-type" evidence="7">
    <location>
        <begin position="134"/>
        <end position="232"/>
    </location>
</feature>
<dbReference type="InterPro" id="IPR036388">
    <property type="entry name" value="WH-like_DNA-bd_sf"/>
</dbReference>
<protein>
    <submittedName>
        <fullName evidence="10">Response regulator transcription factor</fullName>
    </submittedName>
</protein>